<keyword evidence="3" id="KW-1185">Reference proteome</keyword>
<dbReference type="RefSeq" id="WP_194697000.1">
    <property type="nucleotide sequence ID" value="NZ_JADKPO010000017.1"/>
</dbReference>
<organism evidence="2 3">
    <name type="scientific">Nocardioides agariphilus</name>
    <dbReference type="NCBI Taxonomy" id="433664"/>
    <lineage>
        <taxon>Bacteria</taxon>
        <taxon>Bacillati</taxon>
        <taxon>Actinomycetota</taxon>
        <taxon>Actinomycetes</taxon>
        <taxon>Propionibacteriales</taxon>
        <taxon>Nocardioidaceae</taxon>
        <taxon>Nocardioides</taxon>
    </lineage>
</organism>
<comment type="caution">
    <text evidence="2">The sequence shown here is derived from an EMBL/GenBank/DDBJ whole genome shotgun (WGS) entry which is preliminary data.</text>
</comment>
<dbReference type="InterPro" id="IPR008792">
    <property type="entry name" value="PQQD"/>
</dbReference>
<name>A0A930YJ37_9ACTN</name>
<gene>
    <name evidence="2" type="ORF">ISU10_13885</name>
</gene>
<dbReference type="Pfam" id="PF05402">
    <property type="entry name" value="PqqD"/>
    <property type="match status" value="1"/>
</dbReference>
<evidence type="ECO:0000256" key="1">
    <source>
        <dbReference type="SAM" id="MobiDB-lite"/>
    </source>
</evidence>
<sequence>MSEAGTVNAVSSRAWSELLHAEVGARLGAAGIPCLHIKGPTVATWLYEPGERSWGDVDILVPPSRMNAAIEILLAAEFSYRDPGMRWWTSEDHALTLKFDPHGDAARKVAAEVDIHHRFLGIEGDPERVFAELWRRREPYRLAELEVWFPDLATRRLIAVLNAARDPQGDKAPRDLRRLLAGATDADWARTIALAGRVEALEAMRAGLELEEIGREVVARTSLSDVRVSSAVRLRAEGSSRTAVRIQELRTFGTWKKVKMLAGWVVPSPAVIRMREPSAAGSPWRMARAYLHRYRQGARELLAMRHGRPTATSTPMPTDPRPAPHEPPPPLPSSLPAQEMGQPTGTSNLVLSLASLARPDGSVALVSGELDAALVQRGWAPVTDVATEIDPENLEVLADRPGQAPREVRLLVVAEYDEQRAGPDVSLDATRLSAAEVADFVTVHSTDLGDVEGGPEAVLARLVRRVPAYRLAYSDDGRAADEVTRLWRVAMDDATATVPAATSPPVTTGYRRADHVAACHDRDQVVLLDLHNGIRQVLSPTAAAIWDALLATGSLPAAIAELEEEFPDAPGLAEDTVRFVAELEEQGFVERART</sequence>
<feature type="compositionally biased region" description="Pro residues" evidence="1">
    <location>
        <begin position="317"/>
        <end position="333"/>
    </location>
</feature>
<protein>
    <submittedName>
        <fullName evidence="2">PqqD family peptide modification chaperone</fullName>
    </submittedName>
</protein>
<accession>A0A930YJ37</accession>
<evidence type="ECO:0000313" key="2">
    <source>
        <dbReference type="EMBL" id="MBF4768852.1"/>
    </source>
</evidence>
<reference evidence="2" key="1">
    <citation type="submission" date="2020-11" db="EMBL/GenBank/DDBJ databases">
        <title>Nocardioides cynanchi sp. nov., isolated from soil of rhizosphere of Cynanchum wilfordii.</title>
        <authorList>
            <person name="Lee J.-S."/>
            <person name="Suh M.K."/>
            <person name="Kim J.-S."/>
        </authorList>
    </citation>
    <scope>NUCLEOTIDE SEQUENCE</scope>
    <source>
        <strain evidence="2">KCTC 19276</strain>
    </source>
</reference>
<dbReference type="Proteomes" id="UP000660668">
    <property type="component" value="Unassembled WGS sequence"/>
</dbReference>
<dbReference type="Gene3D" id="1.10.10.1150">
    <property type="entry name" value="Coenzyme PQQ synthesis protein D (PqqD)"/>
    <property type="match status" value="1"/>
</dbReference>
<dbReference type="Pfam" id="PF14907">
    <property type="entry name" value="NTP_transf_5"/>
    <property type="match status" value="1"/>
</dbReference>
<dbReference type="AlphaFoldDB" id="A0A930YJ37"/>
<dbReference type="InterPro" id="IPR039498">
    <property type="entry name" value="NTP_transf_5"/>
</dbReference>
<feature type="region of interest" description="Disordered" evidence="1">
    <location>
        <begin position="308"/>
        <end position="344"/>
    </location>
</feature>
<dbReference type="InterPro" id="IPR041881">
    <property type="entry name" value="PqqD_sf"/>
</dbReference>
<dbReference type="EMBL" id="JADKPO010000017">
    <property type="protein sequence ID" value="MBF4768852.1"/>
    <property type="molecule type" value="Genomic_DNA"/>
</dbReference>
<proteinExistence type="predicted"/>
<evidence type="ECO:0000313" key="3">
    <source>
        <dbReference type="Proteomes" id="UP000660668"/>
    </source>
</evidence>